<dbReference type="InterPro" id="IPR055346">
    <property type="entry name" value="Fe-S_cluster_assembly_SufBD"/>
</dbReference>
<dbReference type="InterPro" id="IPR011542">
    <property type="entry name" value="SUF_FeS_clus_asmbl_SufD"/>
</dbReference>
<feature type="compositionally biased region" description="Polar residues" evidence="2">
    <location>
        <begin position="9"/>
        <end position="25"/>
    </location>
</feature>
<dbReference type="PANTHER" id="PTHR43575:SF1">
    <property type="entry name" value="PROTEIN ABCI7, CHLOROPLASTIC"/>
    <property type="match status" value="1"/>
</dbReference>
<feature type="domain" description="SUF system FeS cluster assembly SufBD core" evidence="3">
    <location>
        <begin position="194"/>
        <end position="423"/>
    </location>
</feature>
<dbReference type="InterPro" id="IPR037284">
    <property type="entry name" value="SUF_FeS_clus_asmbl_SufBD_sf"/>
</dbReference>
<dbReference type="OrthoDB" id="9803529at2"/>
<protein>
    <submittedName>
        <fullName evidence="5">Fe-S cluster assembly protein SufD</fullName>
    </submittedName>
</protein>
<feature type="domain" description="SUF system FeS cluster assembly SufBD N-terminal" evidence="4">
    <location>
        <begin position="46"/>
        <end position="188"/>
    </location>
</feature>
<dbReference type="SUPFAM" id="SSF101960">
    <property type="entry name" value="Stabilizer of iron transporter SufD"/>
    <property type="match status" value="1"/>
</dbReference>
<dbReference type="InterPro" id="IPR045595">
    <property type="entry name" value="SufBD_N"/>
</dbReference>
<evidence type="ECO:0000259" key="3">
    <source>
        <dbReference type="Pfam" id="PF01458"/>
    </source>
</evidence>
<dbReference type="Pfam" id="PF01458">
    <property type="entry name" value="SUFBD_core"/>
    <property type="match status" value="1"/>
</dbReference>
<evidence type="ECO:0000313" key="6">
    <source>
        <dbReference type="Proteomes" id="UP000321577"/>
    </source>
</evidence>
<evidence type="ECO:0000259" key="4">
    <source>
        <dbReference type="Pfam" id="PF19295"/>
    </source>
</evidence>
<dbReference type="PANTHER" id="PTHR43575">
    <property type="entry name" value="PROTEIN ABCI7, CHLOROPLASTIC"/>
    <property type="match status" value="1"/>
</dbReference>
<name>A0A512MER5_9BACT</name>
<evidence type="ECO:0000256" key="2">
    <source>
        <dbReference type="SAM" id="MobiDB-lite"/>
    </source>
</evidence>
<proteinExistence type="inferred from homology"/>
<comment type="similarity">
    <text evidence="1">Belongs to the iron-sulfur cluster assembly SufBD family.</text>
</comment>
<dbReference type="InterPro" id="IPR000825">
    <property type="entry name" value="SUF_FeS_clus_asmbl_SufBD_core"/>
</dbReference>
<dbReference type="RefSeq" id="WP_146853891.1">
    <property type="nucleotide sequence ID" value="NZ_BKAG01000044.1"/>
</dbReference>
<dbReference type="Pfam" id="PF19295">
    <property type="entry name" value="SufBD_N"/>
    <property type="match status" value="1"/>
</dbReference>
<comment type="caution">
    <text evidence="5">The sequence shown here is derived from an EMBL/GenBank/DDBJ whole genome shotgun (WGS) entry which is preliminary data.</text>
</comment>
<dbReference type="GO" id="GO:0016226">
    <property type="term" value="P:iron-sulfur cluster assembly"/>
    <property type="evidence" value="ECO:0007669"/>
    <property type="project" value="InterPro"/>
</dbReference>
<gene>
    <name evidence="5" type="ORF">BGE01nite_45040</name>
</gene>
<dbReference type="AlphaFoldDB" id="A0A512MER5"/>
<accession>A0A512MER5</accession>
<evidence type="ECO:0000256" key="1">
    <source>
        <dbReference type="ARBA" id="ARBA00043967"/>
    </source>
</evidence>
<sequence length="452" mass="47999">MSAALVPASKNTSLPVSQDSDSSASTGLLTIAPAREESAAPGWFHARSEAAWAEFQNLPLPGLKDENWRYSSAKKIELADHSPAAAPSSASIQAALAATEGLKERTARFVFVNDTLVESDTTGLPAGLVCVGFAEALTTHADVLQQHFMKGEQSLGSGKFAALHLAHVKAGTVIIVPKNVVIEKPIEVFHWVVGDHAAIFPHTLVVTGDNAQVSVVDHYRSLEGEGGLSIAIADLVGGSGSKITYAACQELADDAQALHLSSITAGRDASVKSFQVQLGAAFSRSESVSDLVGQGARSDMLSVSMPIGEQIVDQRTLQRHKAPHATSDLLYKNALYGTSRSIFSGLIIVDEGAHYTDAYQTCRNLLNSNEAEATSLPGLEINADQVKCSHGATSGPIPDEELFYLKARGISDGESRKLIIEGFLSDVIERFGNSEVLDTLVARIDEKLERAV</sequence>
<reference evidence="5 6" key="1">
    <citation type="submission" date="2019-07" db="EMBL/GenBank/DDBJ databases">
        <title>Whole genome shotgun sequence of Brevifollis gellanilyticus NBRC 108608.</title>
        <authorList>
            <person name="Hosoyama A."/>
            <person name="Uohara A."/>
            <person name="Ohji S."/>
            <person name="Ichikawa N."/>
        </authorList>
    </citation>
    <scope>NUCLEOTIDE SEQUENCE [LARGE SCALE GENOMIC DNA]</scope>
    <source>
        <strain evidence="5 6">NBRC 108608</strain>
    </source>
</reference>
<keyword evidence="6" id="KW-1185">Reference proteome</keyword>
<dbReference type="Proteomes" id="UP000321577">
    <property type="component" value="Unassembled WGS sequence"/>
</dbReference>
<organism evidence="5 6">
    <name type="scientific">Brevifollis gellanilyticus</name>
    <dbReference type="NCBI Taxonomy" id="748831"/>
    <lineage>
        <taxon>Bacteria</taxon>
        <taxon>Pseudomonadati</taxon>
        <taxon>Verrucomicrobiota</taxon>
        <taxon>Verrucomicrobiia</taxon>
        <taxon>Verrucomicrobiales</taxon>
        <taxon>Verrucomicrobiaceae</taxon>
    </lineage>
</organism>
<dbReference type="EMBL" id="BKAG01000044">
    <property type="protein sequence ID" value="GEP45213.1"/>
    <property type="molecule type" value="Genomic_DNA"/>
</dbReference>
<feature type="region of interest" description="Disordered" evidence="2">
    <location>
        <begin position="1"/>
        <end position="25"/>
    </location>
</feature>
<dbReference type="NCBIfam" id="TIGR01981">
    <property type="entry name" value="sufD"/>
    <property type="match status" value="1"/>
</dbReference>
<evidence type="ECO:0000313" key="5">
    <source>
        <dbReference type="EMBL" id="GEP45213.1"/>
    </source>
</evidence>